<dbReference type="InterPro" id="IPR036770">
    <property type="entry name" value="Ankyrin_rpt-contain_sf"/>
</dbReference>
<proteinExistence type="predicted"/>
<feature type="repeat" description="ANK" evidence="3">
    <location>
        <begin position="95"/>
        <end position="127"/>
    </location>
</feature>
<evidence type="ECO:0000313" key="6">
    <source>
        <dbReference type="Proteomes" id="UP000738349"/>
    </source>
</evidence>
<dbReference type="PANTHER" id="PTHR24198">
    <property type="entry name" value="ANKYRIN REPEAT AND PROTEIN KINASE DOMAIN-CONTAINING PROTEIN"/>
    <property type="match status" value="1"/>
</dbReference>
<keyword evidence="1" id="KW-0677">Repeat</keyword>
<feature type="repeat" description="ANK" evidence="3">
    <location>
        <begin position="28"/>
        <end position="60"/>
    </location>
</feature>
<evidence type="ECO:0000256" key="2">
    <source>
        <dbReference type="ARBA" id="ARBA00023043"/>
    </source>
</evidence>
<accession>A0A9P9ELI4</accession>
<keyword evidence="2 3" id="KW-0040">ANK repeat</keyword>
<dbReference type="EMBL" id="JAGMUV010000010">
    <property type="protein sequence ID" value="KAH7141705.1"/>
    <property type="molecule type" value="Genomic_DNA"/>
</dbReference>
<comment type="caution">
    <text evidence="5">The sequence shown here is derived from an EMBL/GenBank/DDBJ whole genome shotgun (WGS) entry which is preliminary data.</text>
</comment>
<organism evidence="5 6">
    <name type="scientific">Dactylonectria macrodidyma</name>
    <dbReference type="NCBI Taxonomy" id="307937"/>
    <lineage>
        <taxon>Eukaryota</taxon>
        <taxon>Fungi</taxon>
        <taxon>Dikarya</taxon>
        <taxon>Ascomycota</taxon>
        <taxon>Pezizomycotina</taxon>
        <taxon>Sordariomycetes</taxon>
        <taxon>Hypocreomycetidae</taxon>
        <taxon>Hypocreales</taxon>
        <taxon>Nectriaceae</taxon>
        <taxon>Dactylonectria</taxon>
    </lineage>
</organism>
<dbReference type="SUPFAM" id="SSF48403">
    <property type="entry name" value="Ankyrin repeat"/>
    <property type="match status" value="1"/>
</dbReference>
<dbReference type="PROSITE" id="PS50297">
    <property type="entry name" value="ANK_REP_REGION"/>
    <property type="match status" value="1"/>
</dbReference>
<evidence type="ECO:0000256" key="1">
    <source>
        <dbReference type="ARBA" id="ARBA00022737"/>
    </source>
</evidence>
<evidence type="ECO:0000256" key="3">
    <source>
        <dbReference type="PROSITE-ProRule" id="PRU00023"/>
    </source>
</evidence>
<evidence type="ECO:0000256" key="4">
    <source>
        <dbReference type="SAM" id="MobiDB-lite"/>
    </source>
</evidence>
<feature type="compositionally biased region" description="Basic and acidic residues" evidence="4">
    <location>
        <begin position="361"/>
        <end position="371"/>
    </location>
</feature>
<dbReference type="PRINTS" id="PR01415">
    <property type="entry name" value="ANKYRIN"/>
</dbReference>
<dbReference type="SMART" id="SM00248">
    <property type="entry name" value="ANK"/>
    <property type="match status" value="6"/>
</dbReference>
<dbReference type="PANTHER" id="PTHR24198:SF165">
    <property type="entry name" value="ANKYRIN REPEAT-CONTAINING PROTEIN-RELATED"/>
    <property type="match status" value="1"/>
</dbReference>
<dbReference type="OrthoDB" id="20872at2759"/>
<dbReference type="Gene3D" id="1.25.40.20">
    <property type="entry name" value="Ankyrin repeat-containing domain"/>
    <property type="match status" value="2"/>
</dbReference>
<dbReference type="PROSITE" id="PS50088">
    <property type="entry name" value="ANK_REPEAT"/>
    <property type="match status" value="2"/>
</dbReference>
<dbReference type="InterPro" id="IPR002110">
    <property type="entry name" value="Ankyrin_rpt"/>
</dbReference>
<sequence length="378" mass="41110">MAAINGSLPHTLWFHQALSYVNVSEPSHGRTPILAAIENGHEAIARHLVEEGALVDTGDTSCGIPLILTARDGRVSLVKLLVDVGADVGAEGWHGGQAALSLAAVNGHGDIAELLLQNNAATDLAYDTGRRLLAWAIEQGHDKIIRILVNREVQAVSTDADGSTILPYAAEKGFTHATLFSAYTDVIDGSDEDRLECAFERGYTFVVKHLLQQGTYPDHEDKTERTPLILASNEGRARDDATLLLEHGAQPFPEVYFDNVPPLQVAASHSLDEIVALFLKVDPASNKAKQEHVLKAVCSAVDMGRLGLLDLLFERYSPVYPDAETPLEGARYKCCGPKQTVRLFRPYFSNEANDTDSDDSTSDKDQDPTDERVDEDAV</sequence>
<keyword evidence="6" id="KW-1185">Reference proteome</keyword>
<protein>
    <submittedName>
        <fullName evidence="5">Ankyrin repeat-containing domain protein</fullName>
    </submittedName>
</protein>
<reference evidence="5" key="1">
    <citation type="journal article" date="2021" name="Nat. Commun.">
        <title>Genetic determinants of endophytism in the Arabidopsis root mycobiome.</title>
        <authorList>
            <person name="Mesny F."/>
            <person name="Miyauchi S."/>
            <person name="Thiergart T."/>
            <person name="Pickel B."/>
            <person name="Atanasova L."/>
            <person name="Karlsson M."/>
            <person name="Huettel B."/>
            <person name="Barry K.W."/>
            <person name="Haridas S."/>
            <person name="Chen C."/>
            <person name="Bauer D."/>
            <person name="Andreopoulos W."/>
            <person name="Pangilinan J."/>
            <person name="LaButti K."/>
            <person name="Riley R."/>
            <person name="Lipzen A."/>
            <person name="Clum A."/>
            <person name="Drula E."/>
            <person name="Henrissat B."/>
            <person name="Kohler A."/>
            <person name="Grigoriev I.V."/>
            <person name="Martin F.M."/>
            <person name="Hacquard S."/>
        </authorList>
    </citation>
    <scope>NUCLEOTIDE SEQUENCE</scope>
    <source>
        <strain evidence="5">MPI-CAGE-AT-0147</strain>
    </source>
</reference>
<evidence type="ECO:0000313" key="5">
    <source>
        <dbReference type="EMBL" id="KAH7141705.1"/>
    </source>
</evidence>
<dbReference type="Pfam" id="PF12796">
    <property type="entry name" value="Ank_2"/>
    <property type="match status" value="3"/>
</dbReference>
<gene>
    <name evidence="5" type="ORF">EDB81DRAFT_760559</name>
</gene>
<feature type="region of interest" description="Disordered" evidence="4">
    <location>
        <begin position="346"/>
        <end position="378"/>
    </location>
</feature>
<dbReference type="Proteomes" id="UP000738349">
    <property type="component" value="Unassembled WGS sequence"/>
</dbReference>
<dbReference type="AlphaFoldDB" id="A0A9P9ELI4"/>
<name>A0A9P9ELI4_9HYPO</name>